<accession>A0A1X0QZ09</accession>
<name>A0A1X0QZ09_RHIZD</name>
<dbReference type="EMBL" id="KV921957">
    <property type="protein sequence ID" value="ORE04966.1"/>
    <property type="molecule type" value="Genomic_DNA"/>
</dbReference>
<organism evidence="1">
    <name type="scientific">Rhizopus microsporus var. microsporus</name>
    <dbReference type="NCBI Taxonomy" id="86635"/>
    <lineage>
        <taxon>Eukaryota</taxon>
        <taxon>Fungi</taxon>
        <taxon>Fungi incertae sedis</taxon>
        <taxon>Mucoromycota</taxon>
        <taxon>Mucoromycotina</taxon>
        <taxon>Mucoromycetes</taxon>
        <taxon>Mucorales</taxon>
        <taxon>Mucorineae</taxon>
        <taxon>Rhizopodaceae</taxon>
        <taxon>Rhizopus</taxon>
    </lineage>
</organism>
<sequence>MAIELIDAFKKMFGYDPSTVWVGYENGTLILFKENTDKQTAIEKAQELVAIEVTAGTDTADFNVYRMDKAYPDDNVYLVAYSNPSSMVTILEMPEDSEDIIVGLSGRAKRIQDSQSKNIICTSFD</sequence>
<gene>
    <name evidence="1" type="ORF">BCV72DRAFT_243212</name>
</gene>
<protein>
    <submittedName>
        <fullName evidence="1">Uncharacterized protein</fullName>
    </submittedName>
</protein>
<dbReference type="Proteomes" id="UP000242414">
    <property type="component" value="Unassembled WGS sequence"/>
</dbReference>
<dbReference type="OrthoDB" id="5584859at2759"/>
<dbReference type="AlphaFoldDB" id="A0A1X0QZ09"/>
<reference evidence="1" key="1">
    <citation type="journal article" date="2016" name="Proc. Natl. Acad. Sci. U.S.A.">
        <title>Lipid metabolic changes in an early divergent fungus govern the establishment of a mutualistic symbiosis with endobacteria.</title>
        <authorList>
            <person name="Lastovetsky O.A."/>
            <person name="Gaspar M.L."/>
            <person name="Mondo S.J."/>
            <person name="LaButti K.M."/>
            <person name="Sandor L."/>
            <person name="Grigoriev I.V."/>
            <person name="Henry S.A."/>
            <person name="Pawlowska T.E."/>
        </authorList>
    </citation>
    <scope>NUCLEOTIDE SEQUENCE [LARGE SCALE GENOMIC DNA]</scope>
    <source>
        <strain evidence="1">ATCC 52814</strain>
    </source>
</reference>
<dbReference type="VEuPathDB" id="FungiDB:BCV72DRAFT_243212"/>
<proteinExistence type="predicted"/>
<evidence type="ECO:0000313" key="1">
    <source>
        <dbReference type="EMBL" id="ORE04966.1"/>
    </source>
</evidence>